<protein>
    <submittedName>
        <fullName evidence="3">Uncharacterized protein</fullName>
    </submittedName>
</protein>
<dbReference type="Proteomes" id="UP001152759">
    <property type="component" value="Chromosome 5"/>
</dbReference>
<evidence type="ECO:0000256" key="2">
    <source>
        <dbReference type="SAM" id="Phobius"/>
    </source>
</evidence>
<dbReference type="EMBL" id="OU963866">
    <property type="protein sequence ID" value="CAH0772382.1"/>
    <property type="molecule type" value="Genomic_DNA"/>
</dbReference>
<feature type="region of interest" description="Disordered" evidence="1">
    <location>
        <begin position="403"/>
        <end position="497"/>
    </location>
</feature>
<accession>A0A9P0CCB1</accession>
<name>A0A9P0CCB1_BEMTA</name>
<evidence type="ECO:0000256" key="1">
    <source>
        <dbReference type="SAM" id="MobiDB-lite"/>
    </source>
</evidence>
<sequence>MYNTNNEFVGILSDERSGEARYIHSPVKRSVVRNVLYYTLILLLMLPFCFANTCENMKSSTWLCGNNFLSDNQTFNALSTEDDQCSNLDNDACMQQRYLLFTKPHWVKHGQANWWTRNVINQNRHLIANGEAVWIAHDLSFMWFQRNDEIEQVYTNSSSLNHKHCYTVIATPSVQFSSRKPPSVCFLAGRRYTPDFSPLNDAIDRELLKAAATRLGGINERFKKGAESMAKALAFAPPELDIDAESVTSVNTVLSSFTQLRRHGEPIYISGPPDLTRGRLTFNGWLKTRGSSIYQYLAAGLKRPQDLDRELHSNPCILNNSMIIILLGTNDFLRNRQFNFKGYELIVNMAWNFSTRILLVTIPRLPKFNPEICKVNEWTCGSQNENLFKEFLDYKRRYQDKEVTETKQEESKGGSTSQEGGASGPKRRLPPLKKNVGCRKSIVPVKGESNEASSKEEKGNPYITKSKGTDSKETVKINTEPSSATKRETFGSPFKSDQNDDEFVLDLDNQTLQDVTILLTGLSEKSLSAEEICNSDVWPDIVNMLKNVKESVINSSQNAKLWCQFMDMMDLLRTFLRAERTEEQFSLDFLRTCTYEEIKPIADKLKLQQQTLFKRNFDVLWTTSAPATPIIIDV</sequence>
<feature type="compositionally biased region" description="Basic and acidic residues" evidence="1">
    <location>
        <begin position="403"/>
        <end position="412"/>
    </location>
</feature>
<gene>
    <name evidence="3" type="ORF">BEMITA_LOCUS8996</name>
</gene>
<keyword evidence="2" id="KW-0472">Membrane</keyword>
<dbReference type="AlphaFoldDB" id="A0A9P0CCB1"/>
<feature type="transmembrane region" description="Helical" evidence="2">
    <location>
        <begin position="35"/>
        <end position="53"/>
    </location>
</feature>
<keyword evidence="2" id="KW-0812">Transmembrane</keyword>
<keyword evidence="4" id="KW-1185">Reference proteome</keyword>
<evidence type="ECO:0000313" key="4">
    <source>
        <dbReference type="Proteomes" id="UP001152759"/>
    </source>
</evidence>
<keyword evidence="2" id="KW-1133">Transmembrane helix</keyword>
<proteinExistence type="predicted"/>
<evidence type="ECO:0000313" key="3">
    <source>
        <dbReference type="EMBL" id="CAH0772382.1"/>
    </source>
</evidence>
<reference evidence="3" key="1">
    <citation type="submission" date="2021-12" db="EMBL/GenBank/DDBJ databases">
        <authorList>
            <person name="King R."/>
        </authorList>
    </citation>
    <scope>NUCLEOTIDE SEQUENCE</scope>
</reference>
<dbReference type="SUPFAM" id="SSF52266">
    <property type="entry name" value="SGNH hydrolase"/>
    <property type="match status" value="1"/>
</dbReference>
<organism evidence="3 4">
    <name type="scientific">Bemisia tabaci</name>
    <name type="common">Sweetpotato whitefly</name>
    <name type="synonym">Aleurodes tabaci</name>
    <dbReference type="NCBI Taxonomy" id="7038"/>
    <lineage>
        <taxon>Eukaryota</taxon>
        <taxon>Metazoa</taxon>
        <taxon>Ecdysozoa</taxon>
        <taxon>Arthropoda</taxon>
        <taxon>Hexapoda</taxon>
        <taxon>Insecta</taxon>
        <taxon>Pterygota</taxon>
        <taxon>Neoptera</taxon>
        <taxon>Paraneoptera</taxon>
        <taxon>Hemiptera</taxon>
        <taxon>Sternorrhyncha</taxon>
        <taxon>Aleyrodoidea</taxon>
        <taxon>Aleyrodidae</taxon>
        <taxon>Aleyrodinae</taxon>
        <taxon>Bemisia</taxon>
    </lineage>
</organism>